<feature type="transmembrane region" description="Helical" evidence="13">
    <location>
        <begin position="43"/>
        <end position="68"/>
    </location>
</feature>
<keyword evidence="17" id="KW-1185">Reference proteome</keyword>
<gene>
    <name evidence="16" type="primary">atpE</name>
    <name evidence="15" type="ORF">A946_06375</name>
    <name evidence="16" type="ORF">kam1_2119</name>
</gene>
<comment type="subcellular location">
    <subcellularLocation>
        <location evidence="1">Membrane</location>
        <topology evidence="1">Multi-pass membrane protein</topology>
    </subcellularLocation>
</comment>
<organism evidence="16 18">
    <name type="scientific">Methylacidiphilum kamchatkense Kam1</name>
    <dbReference type="NCBI Taxonomy" id="1202785"/>
    <lineage>
        <taxon>Bacteria</taxon>
        <taxon>Pseudomonadati</taxon>
        <taxon>Verrucomicrobiota</taxon>
        <taxon>Methylacidiphilae</taxon>
        <taxon>Methylacidiphilales</taxon>
        <taxon>Methylacidiphilaceae</taxon>
        <taxon>Methylacidiphilum (ex Ratnadevi et al. 2023)</taxon>
    </lineage>
</organism>
<evidence type="ECO:0000256" key="5">
    <source>
        <dbReference type="ARBA" id="ARBA00022692"/>
    </source>
</evidence>
<dbReference type="GO" id="GO:0033177">
    <property type="term" value="C:proton-transporting two-sector ATPase complex, proton-transporting domain"/>
    <property type="evidence" value="ECO:0007669"/>
    <property type="project" value="InterPro"/>
</dbReference>
<dbReference type="InterPro" id="IPR035921">
    <property type="entry name" value="F/V-ATP_Csub_sf"/>
</dbReference>
<keyword evidence="6" id="KW-0375">Hydrogen ion transport</keyword>
<evidence type="ECO:0000259" key="14">
    <source>
        <dbReference type="Pfam" id="PF00137"/>
    </source>
</evidence>
<dbReference type="InterPro" id="IPR000454">
    <property type="entry name" value="ATP_synth_F0_csu"/>
</dbReference>
<evidence type="ECO:0000256" key="9">
    <source>
        <dbReference type="ARBA" id="ARBA00023121"/>
    </source>
</evidence>
<evidence type="ECO:0000256" key="1">
    <source>
        <dbReference type="ARBA" id="ARBA00004141"/>
    </source>
</evidence>
<dbReference type="PRINTS" id="PR00124">
    <property type="entry name" value="ATPASEC"/>
</dbReference>
<dbReference type="Gene3D" id="1.20.20.10">
    <property type="entry name" value="F1F0 ATP synthase subunit C"/>
    <property type="match status" value="1"/>
</dbReference>
<dbReference type="PROSITE" id="PS00605">
    <property type="entry name" value="ATPASE_C"/>
    <property type="match status" value="1"/>
</dbReference>
<evidence type="ECO:0000256" key="7">
    <source>
        <dbReference type="ARBA" id="ARBA00022989"/>
    </source>
</evidence>
<evidence type="ECO:0000313" key="17">
    <source>
        <dbReference type="Proteomes" id="UP000031594"/>
    </source>
</evidence>
<dbReference type="SUPFAM" id="SSF81333">
    <property type="entry name" value="F1F0 ATP synthase subunit C"/>
    <property type="match status" value="1"/>
</dbReference>
<keyword evidence="8" id="KW-0406">Ion transport</keyword>
<dbReference type="KEGG" id="mkc:kam1_2119"/>
<dbReference type="AlphaFoldDB" id="A0A0C1V465"/>
<feature type="domain" description="V-ATPase proteolipid subunit C-like" evidence="14">
    <location>
        <begin position="12"/>
        <end position="67"/>
    </location>
</feature>
<dbReference type="GO" id="GO:0015078">
    <property type="term" value="F:proton transmembrane transporter activity"/>
    <property type="evidence" value="ECO:0007669"/>
    <property type="project" value="InterPro"/>
</dbReference>
<name>A0A0C1V465_9BACT</name>
<protein>
    <recommendedName>
        <fullName evidence="11">ATP synthase F(0) sector subunit c</fullName>
    </recommendedName>
    <alternativeName>
        <fullName evidence="12">F-type ATPase subunit c</fullName>
    </alternativeName>
</protein>
<feature type="transmembrane region" description="Helical" evidence="13">
    <location>
        <begin position="12"/>
        <end position="37"/>
    </location>
</feature>
<dbReference type="InterPro" id="IPR038662">
    <property type="entry name" value="ATP_synth_F0_csu_sf"/>
</dbReference>
<dbReference type="InterPro" id="IPR020537">
    <property type="entry name" value="ATP_synth_F0_csu_DDCD_BS"/>
</dbReference>
<evidence type="ECO:0000256" key="8">
    <source>
        <dbReference type="ARBA" id="ARBA00023065"/>
    </source>
</evidence>
<dbReference type="Pfam" id="PF00137">
    <property type="entry name" value="ATP-synt_C"/>
    <property type="match status" value="1"/>
</dbReference>
<comment type="similarity">
    <text evidence="2">Belongs to the ATPase C chain family.</text>
</comment>
<proteinExistence type="inferred from homology"/>
<dbReference type="GO" id="GO:0045259">
    <property type="term" value="C:proton-transporting ATP synthase complex"/>
    <property type="evidence" value="ECO:0007669"/>
    <property type="project" value="UniProtKB-KW"/>
</dbReference>
<evidence type="ECO:0000256" key="4">
    <source>
        <dbReference type="ARBA" id="ARBA00022547"/>
    </source>
</evidence>
<sequence length="70" mass="6705">MLFLAQMVTGNVAIGLAALGGAVGVGLAALGAAGAIGRNPGSFGLVFTTALLGMALSEGLAILVFFVVGK</sequence>
<reference evidence="16" key="2">
    <citation type="journal article" date="2019" name="BMC Genomics">
        <title>Complete genome sequence analysis of the thermoacidophilic verrucomicrobial methanotroph 'Candidatus Methylacidiphilum kamchatkense' strain Kam1 and comparison with its closest relatives.</title>
        <authorList>
            <person name="Kruse T."/>
            <person name="Ratnadevi C.M."/>
            <person name="Erikstad H.A."/>
            <person name="Birkeland N.K."/>
        </authorList>
    </citation>
    <scope>NUCLEOTIDE SEQUENCE</scope>
    <source>
        <strain evidence="16">Kam1</strain>
    </source>
</reference>
<dbReference type="STRING" id="1202785.A946_06375"/>
<keyword evidence="9" id="KW-0446">Lipid-binding</keyword>
<keyword evidence="10 13" id="KW-0472">Membrane</keyword>
<dbReference type="Proteomes" id="UP000315925">
    <property type="component" value="Chromosome"/>
</dbReference>
<reference evidence="15 17" key="1">
    <citation type="submission" date="2014-08" db="EMBL/GenBank/DDBJ databases">
        <title>Methylacidiphilum kamchatkense strain Kam1 draft genome sequence.</title>
        <authorList>
            <person name="Birkeland N.-K."/>
            <person name="Erikstad H.A."/>
        </authorList>
    </citation>
    <scope>NUCLEOTIDE SEQUENCE [LARGE SCALE GENOMIC DNA]</scope>
    <source>
        <strain evidence="15 17">Kam1</strain>
    </source>
</reference>
<evidence type="ECO:0000313" key="16">
    <source>
        <dbReference type="EMBL" id="QDQ43327.1"/>
    </source>
</evidence>
<keyword evidence="7 13" id="KW-1133">Transmembrane helix</keyword>
<evidence type="ECO:0000256" key="13">
    <source>
        <dbReference type="SAM" id="Phobius"/>
    </source>
</evidence>
<dbReference type="RefSeq" id="WP_009061820.1">
    <property type="nucleotide sequence ID" value="NZ_CP037899.1"/>
</dbReference>
<dbReference type="OrthoDB" id="199862at2"/>
<evidence type="ECO:0000256" key="12">
    <source>
        <dbReference type="ARBA" id="ARBA00032887"/>
    </source>
</evidence>
<dbReference type="EMBL" id="JQNX01000004">
    <property type="protein sequence ID" value="KIE58510.1"/>
    <property type="molecule type" value="Genomic_DNA"/>
</dbReference>
<keyword evidence="4" id="KW-0138">CF(0)</keyword>
<accession>A0A0C1V465</accession>
<evidence type="ECO:0000256" key="3">
    <source>
        <dbReference type="ARBA" id="ARBA00022448"/>
    </source>
</evidence>
<keyword evidence="3" id="KW-0813">Transport</keyword>
<evidence type="ECO:0000256" key="11">
    <source>
        <dbReference type="ARBA" id="ARBA00032200"/>
    </source>
</evidence>
<dbReference type="GO" id="GO:0008289">
    <property type="term" value="F:lipid binding"/>
    <property type="evidence" value="ECO:0007669"/>
    <property type="project" value="UniProtKB-KW"/>
</dbReference>
<dbReference type="InterPro" id="IPR002379">
    <property type="entry name" value="ATPase_proteolipid_c-like_dom"/>
</dbReference>
<dbReference type="Proteomes" id="UP000031594">
    <property type="component" value="Unassembled WGS sequence"/>
</dbReference>
<evidence type="ECO:0000313" key="18">
    <source>
        <dbReference type="Proteomes" id="UP000315925"/>
    </source>
</evidence>
<dbReference type="EMBL" id="CP037899">
    <property type="protein sequence ID" value="QDQ43327.1"/>
    <property type="molecule type" value="Genomic_DNA"/>
</dbReference>
<evidence type="ECO:0000256" key="6">
    <source>
        <dbReference type="ARBA" id="ARBA00022781"/>
    </source>
</evidence>
<evidence type="ECO:0000313" key="15">
    <source>
        <dbReference type="EMBL" id="KIE58510.1"/>
    </source>
</evidence>
<dbReference type="GO" id="GO:0015986">
    <property type="term" value="P:proton motive force-driven ATP synthesis"/>
    <property type="evidence" value="ECO:0007669"/>
    <property type="project" value="InterPro"/>
</dbReference>
<keyword evidence="5 13" id="KW-0812">Transmembrane</keyword>
<evidence type="ECO:0000256" key="10">
    <source>
        <dbReference type="ARBA" id="ARBA00023136"/>
    </source>
</evidence>
<evidence type="ECO:0000256" key="2">
    <source>
        <dbReference type="ARBA" id="ARBA00006704"/>
    </source>
</evidence>
<reference evidence="18" key="3">
    <citation type="submission" date="2019-03" db="EMBL/GenBank/DDBJ databases">
        <title>Complete genome of Methylacidiphilum kamchatkense Kam1.</title>
        <authorList>
            <person name="Kruse T."/>
            <person name="Murarilal Ratnadevi C."/>
            <person name="Erikstad H.-A."/>
            <person name="Birkeland N.-K."/>
        </authorList>
    </citation>
    <scope>NUCLEOTIDE SEQUENCE [LARGE SCALE GENOMIC DNA]</scope>
    <source>
        <strain evidence="18">kam1</strain>
    </source>
</reference>